<dbReference type="GO" id="GO:0006465">
    <property type="term" value="P:signal peptide processing"/>
    <property type="evidence" value="ECO:0007669"/>
    <property type="project" value="TreeGrafter"/>
</dbReference>
<dbReference type="Gene3D" id="1.20.1540.10">
    <property type="entry name" value="Rhomboid-like"/>
    <property type="match status" value="1"/>
</dbReference>
<proteinExistence type="inferred from homology"/>
<keyword evidence="4" id="KW-0378">Hydrolase</keyword>
<evidence type="ECO:0000259" key="9">
    <source>
        <dbReference type="Pfam" id="PF01694"/>
    </source>
</evidence>
<dbReference type="OrthoDB" id="10260614at2759"/>
<evidence type="ECO:0000256" key="8">
    <source>
        <dbReference type="SAM" id="Phobius"/>
    </source>
</evidence>
<feature type="transmembrane region" description="Helical" evidence="8">
    <location>
        <begin position="458"/>
        <end position="478"/>
    </location>
</feature>
<sequence length="610" mass="68728">MSNALPMALLRPSCAALRSAPVSLQWNTVTRAFARQFCSQKTRLEAVSRPSILSVVQSRKPRTSHLQARSFSLTARTTAQVSDPPEQPGFRGLQRREVRIGPLPNGQAEQRTIRGLFGPDVSTQTGNEILRILHHRRTSGSLADYGVDNLGERYRKVTRQAAVKALEWLRDEYPVDEARAAEEWAEKEANRIAYNMWLADPENADSKYNDPARVWREQQDKKKKEEEEQQEERRIGILRVGPSQFERNIEQKRKERLAEITRKAEEKEQKEKEDEAKLATGEYVRTPGGTALMKPGQTAYVDIFGREQVSQRKEMLEMYQKKANTPFKDEAEMLTHTTLAQRLYPMTAFVFIVCLLSWGFGHYYIPPAPAYRLIPDVSLTTATIVTIMGINILVCAAWRWGPLWPLMTRYFMHVPGYPRAIQAVGNVFSHVQYEHLLGNLWIFALAGTACHELVDRGIFLGTYFSAGAVGTLFTLYWANIGRGVISAHSVGASAAIWGISTLYLLLTDTEKIKIPFTSGEGITFWPKMLLLAFVAFEVRMAWSGRAKTMDHASHFGGIFVGASVAGYLRATGWNERSRAGQNAPVLDPAKMIKEEAEQVTESVKSIVTEK</sequence>
<evidence type="ECO:0000256" key="4">
    <source>
        <dbReference type="ARBA" id="ARBA00022801"/>
    </source>
</evidence>
<name>A0A6A6TE53_9PLEO</name>
<comment type="subcellular location">
    <subcellularLocation>
        <location evidence="1">Membrane</location>
        <topology evidence="1">Multi-pass membrane protein</topology>
    </subcellularLocation>
</comment>
<feature type="transmembrane region" description="Helical" evidence="8">
    <location>
        <begin position="524"/>
        <end position="542"/>
    </location>
</feature>
<evidence type="ECO:0000313" key="11">
    <source>
        <dbReference type="Proteomes" id="UP000799324"/>
    </source>
</evidence>
<evidence type="ECO:0000256" key="6">
    <source>
        <dbReference type="ARBA" id="ARBA00023136"/>
    </source>
</evidence>
<dbReference type="InterPro" id="IPR022764">
    <property type="entry name" value="Peptidase_S54_rhomboid_dom"/>
</dbReference>
<dbReference type="GO" id="GO:0004252">
    <property type="term" value="F:serine-type endopeptidase activity"/>
    <property type="evidence" value="ECO:0007669"/>
    <property type="project" value="InterPro"/>
</dbReference>
<dbReference type="PANTHER" id="PTHR43731:SF14">
    <property type="entry name" value="PRESENILIN-ASSOCIATED RHOMBOID-LIKE PROTEIN, MITOCHONDRIAL"/>
    <property type="match status" value="1"/>
</dbReference>
<feature type="transmembrane region" description="Helical" evidence="8">
    <location>
        <begin position="343"/>
        <end position="365"/>
    </location>
</feature>
<dbReference type="AlphaFoldDB" id="A0A6A6TE53"/>
<organism evidence="10 11">
    <name type="scientific">Lophiostoma macrostomum CBS 122681</name>
    <dbReference type="NCBI Taxonomy" id="1314788"/>
    <lineage>
        <taxon>Eukaryota</taxon>
        <taxon>Fungi</taxon>
        <taxon>Dikarya</taxon>
        <taxon>Ascomycota</taxon>
        <taxon>Pezizomycotina</taxon>
        <taxon>Dothideomycetes</taxon>
        <taxon>Pleosporomycetidae</taxon>
        <taxon>Pleosporales</taxon>
        <taxon>Lophiostomataceae</taxon>
        <taxon>Lophiostoma</taxon>
    </lineage>
</organism>
<evidence type="ECO:0000256" key="3">
    <source>
        <dbReference type="ARBA" id="ARBA00022692"/>
    </source>
</evidence>
<protein>
    <recommendedName>
        <fullName evidence="9">Peptidase S54 rhomboid domain-containing protein</fullName>
    </recommendedName>
</protein>
<accession>A0A6A6TE53</accession>
<reference evidence="10" key="1">
    <citation type="journal article" date="2020" name="Stud. Mycol.">
        <title>101 Dothideomycetes genomes: a test case for predicting lifestyles and emergence of pathogens.</title>
        <authorList>
            <person name="Haridas S."/>
            <person name="Albert R."/>
            <person name="Binder M."/>
            <person name="Bloem J."/>
            <person name="Labutti K."/>
            <person name="Salamov A."/>
            <person name="Andreopoulos B."/>
            <person name="Baker S."/>
            <person name="Barry K."/>
            <person name="Bills G."/>
            <person name="Bluhm B."/>
            <person name="Cannon C."/>
            <person name="Castanera R."/>
            <person name="Culley D."/>
            <person name="Daum C."/>
            <person name="Ezra D."/>
            <person name="Gonzalez J."/>
            <person name="Henrissat B."/>
            <person name="Kuo A."/>
            <person name="Liang C."/>
            <person name="Lipzen A."/>
            <person name="Lutzoni F."/>
            <person name="Magnuson J."/>
            <person name="Mondo S."/>
            <person name="Nolan M."/>
            <person name="Ohm R."/>
            <person name="Pangilinan J."/>
            <person name="Park H.-J."/>
            <person name="Ramirez L."/>
            <person name="Alfaro M."/>
            <person name="Sun H."/>
            <person name="Tritt A."/>
            <person name="Yoshinaga Y."/>
            <person name="Zwiers L.-H."/>
            <person name="Turgeon B."/>
            <person name="Goodwin S."/>
            <person name="Spatafora J."/>
            <person name="Crous P."/>
            <person name="Grigoriev I."/>
        </authorList>
    </citation>
    <scope>NUCLEOTIDE SEQUENCE</scope>
    <source>
        <strain evidence="10">CBS 122681</strain>
    </source>
</reference>
<keyword evidence="11" id="KW-1185">Reference proteome</keyword>
<feature type="region of interest" description="Disordered" evidence="7">
    <location>
        <begin position="202"/>
        <end position="236"/>
    </location>
</feature>
<feature type="transmembrane region" description="Helical" evidence="8">
    <location>
        <begin position="377"/>
        <end position="400"/>
    </location>
</feature>
<dbReference type="EMBL" id="MU004324">
    <property type="protein sequence ID" value="KAF2657577.1"/>
    <property type="molecule type" value="Genomic_DNA"/>
</dbReference>
<evidence type="ECO:0000313" key="10">
    <source>
        <dbReference type="EMBL" id="KAF2657577.1"/>
    </source>
</evidence>
<dbReference type="InterPro" id="IPR050925">
    <property type="entry name" value="Rhomboid_protease_S54"/>
</dbReference>
<feature type="compositionally biased region" description="Basic and acidic residues" evidence="7">
    <location>
        <begin position="204"/>
        <end position="235"/>
    </location>
</feature>
<feature type="domain" description="Peptidase S54 rhomboid" evidence="9">
    <location>
        <begin position="423"/>
        <end position="568"/>
    </location>
</feature>
<dbReference type="InterPro" id="IPR035952">
    <property type="entry name" value="Rhomboid-like_sf"/>
</dbReference>
<gene>
    <name evidence="10" type="ORF">K491DRAFT_626527</name>
</gene>
<feature type="transmembrane region" description="Helical" evidence="8">
    <location>
        <begin position="485"/>
        <end position="504"/>
    </location>
</feature>
<dbReference type="SUPFAM" id="SSF144091">
    <property type="entry name" value="Rhomboid-like"/>
    <property type="match status" value="1"/>
</dbReference>
<keyword evidence="5 8" id="KW-1133">Transmembrane helix</keyword>
<evidence type="ECO:0000256" key="5">
    <source>
        <dbReference type="ARBA" id="ARBA00022989"/>
    </source>
</evidence>
<keyword evidence="3 8" id="KW-0812">Transmembrane</keyword>
<dbReference type="Pfam" id="PF01694">
    <property type="entry name" value="Rhomboid"/>
    <property type="match status" value="1"/>
</dbReference>
<evidence type="ECO:0000256" key="2">
    <source>
        <dbReference type="ARBA" id="ARBA00009045"/>
    </source>
</evidence>
<dbReference type="PANTHER" id="PTHR43731">
    <property type="entry name" value="RHOMBOID PROTEASE"/>
    <property type="match status" value="1"/>
</dbReference>
<evidence type="ECO:0000256" key="7">
    <source>
        <dbReference type="SAM" id="MobiDB-lite"/>
    </source>
</evidence>
<evidence type="ECO:0000256" key="1">
    <source>
        <dbReference type="ARBA" id="ARBA00004141"/>
    </source>
</evidence>
<dbReference type="Proteomes" id="UP000799324">
    <property type="component" value="Unassembled WGS sequence"/>
</dbReference>
<keyword evidence="6 8" id="KW-0472">Membrane</keyword>
<comment type="similarity">
    <text evidence="2">Belongs to the peptidase S54 family.</text>
</comment>
<dbReference type="GO" id="GO:0016020">
    <property type="term" value="C:membrane"/>
    <property type="evidence" value="ECO:0007669"/>
    <property type="project" value="UniProtKB-SubCell"/>
</dbReference>